<sequence length="136" mass="14284">MRVSNLFLGSCAAASVSAGCFSSGFSWGNEKQTAIDEIKRLCDDGILSGAFTRNEYKIACINLGTGDGQGKKADLRIQADGLDAMPDPLVIVGAGDCAKYLHLEVNGCNYGGATTYDFTDQGHFTFVADPNNGNCA</sequence>
<accession>A0A0P7B1N9</accession>
<keyword evidence="3" id="KW-1185">Reference proteome</keyword>
<feature type="chain" id="PRO_5006135291" description="Ecp2 effector protein domain-containing protein" evidence="1">
    <location>
        <begin position="19"/>
        <end position="136"/>
    </location>
</feature>
<dbReference type="OrthoDB" id="4825549at2759"/>
<name>A0A0P7B1N9_9HYPO</name>
<gene>
    <name evidence="2" type="ORF">AK830_g2761</name>
</gene>
<evidence type="ECO:0000313" key="2">
    <source>
        <dbReference type="EMBL" id="KPM43785.1"/>
    </source>
</evidence>
<evidence type="ECO:0008006" key="4">
    <source>
        <dbReference type="Google" id="ProtNLM"/>
    </source>
</evidence>
<dbReference type="PROSITE" id="PS51257">
    <property type="entry name" value="PROKAR_LIPOPROTEIN"/>
    <property type="match status" value="1"/>
</dbReference>
<proteinExistence type="predicted"/>
<evidence type="ECO:0000313" key="3">
    <source>
        <dbReference type="Proteomes" id="UP000050424"/>
    </source>
</evidence>
<evidence type="ECO:0000256" key="1">
    <source>
        <dbReference type="SAM" id="SignalP"/>
    </source>
</evidence>
<reference evidence="2 3" key="1">
    <citation type="submission" date="2015-09" db="EMBL/GenBank/DDBJ databases">
        <title>Draft genome of a European isolate of the apple canker pathogen Neonectria ditissima.</title>
        <authorList>
            <person name="Gomez-Cortecero A."/>
            <person name="Harrison R.J."/>
            <person name="Armitage A.D."/>
        </authorList>
    </citation>
    <scope>NUCLEOTIDE SEQUENCE [LARGE SCALE GENOMIC DNA]</scope>
    <source>
        <strain evidence="2 3">R09/05</strain>
    </source>
</reference>
<dbReference type="Proteomes" id="UP000050424">
    <property type="component" value="Unassembled WGS sequence"/>
</dbReference>
<protein>
    <recommendedName>
        <fullName evidence="4">Ecp2 effector protein domain-containing protein</fullName>
    </recommendedName>
</protein>
<feature type="signal peptide" evidence="1">
    <location>
        <begin position="1"/>
        <end position="18"/>
    </location>
</feature>
<organism evidence="2 3">
    <name type="scientific">Neonectria ditissima</name>
    <dbReference type="NCBI Taxonomy" id="78410"/>
    <lineage>
        <taxon>Eukaryota</taxon>
        <taxon>Fungi</taxon>
        <taxon>Dikarya</taxon>
        <taxon>Ascomycota</taxon>
        <taxon>Pezizomycotina</taxon>
        <taxon>Sordariomycetes</taxon>
        <taxon>Hypocreomycetidae</taxon>
        <taxon>Hypocreales</taxon>
        <taxon>Nectriaceae</taxon>
        <taxon>Neonectria</taxon>
    </lineage>
</organism>
<dbReference type="EMBL" id="LKCW01000027">
    <property type="protein sequence ID" value="KPM43785.1"/>
    <property type="molecule type" value="Genomic_DNA"/>
</dbReference>
<comment type="caution">
    <text evidence="2">The sequence shown here is derived from an EMBL/GenBank/DDBJ whole genome shotgun (WGS) entry which is preliminary data.</text>
</comment>
<dbReference type="AlphaFoldDB" id="A0A0P7B1N9"/>
<keyword evidence="1" id="KW-0732">Signal</keyword>